<gene>
    <name evidence="1" type="ORF">rCG_61522</name>
</gene>
<evidence type="ECO:0000313" key="2">
    <source>
        <dbReference type="Proteomes" id="UP000234681"/>
    </source>
</evidence>
<feature type="non-terminal residue" evidence="1">
    <location>
        <position position="47"/>
    </location>
</feature>
<dbReference type="AlphaFoldDB" id="A6HC00"/>
<dbReference type="EMBL" id="CH473947">
    <property type="protein sequence ID" value="EDM03555.1"/>
    <property type="molecule type" value="Genomic_DNA"/>
</dbReference>
<sequence length="47" mass="5558">MDTLDLRLNHVPRGCPIPVIVDMKTELKSHPIFLFYEINSLRSFRFP</sequence>
<organism evidence="1 2">
    <name type="scientific">Rattus norvegicus</name>
    <name type="common">Rat</name>
    <dbReference type="NCBI Taxonomy" id="10116"/>
    <lineage>
        <taxon>Eukaryota</taxon>
        <taxon>Metazoa</taxon>
        <taxon>Chordata</taxon>
        <taxon>Craniata</taxon>
        <taxon>Vertebrata</taxon>
        <taxon>Euteleostomi</taxon>
        <taxon>Mammalia</taxon>
        <taxon>Eutheria</taxon>
        <taxon>Euarchontoglires</taxon>
        <taxon>Glires</taxon>
        <taxon>Rodentia</taxon>
        <taxon>Myomorpha</taxon>
        <taxon>Muroidea</taxon>
        <taxon>Muridae</taxon>
        <taxon>Murinae</taxon>
        <taxon>Rattus</taxon>
    </lineage>
</organism>
<dbReference type="Proteomes" id="UP000234681">
    <property type="component" value="Chromosome 6"/>
</dbReference>
<proteinExistence type="predicted"/>
<reference evidence="2" key="1">
    <citation type="submission" date="2005-09" db="EMBL/GenBank/DDBJ databases">
        <authorList>
            <person name="Mural R.J."/>
            <person name="Li P.W."/>
            <person name="Adams M.D."/>
            <person name="Amanatides P.G."/>
            <person name="Baden-Tillson H."/>
            <person name="Barnstead M."/>
            <person name="Chin S.H."/>
            <person name="Dew I."/>
            <person name="Evans C.A."/>
            <person name="Ferriera S."/>
            <person name="Flanigan M."/>
            <person name="Fosler C."/>
            <person name="Glodek A."/>
            <person name="Gu Z."/>
            <person name="Holt R.A."/>
            <person name="Jennings D."/>
            <person name="Kraft C.L."/>
            <person name="Lu F."/>
            <person name="Nguyen T."/>
            <person name="Nusskern D.R."/>
            <person name="Pfannkoch C.M."/>
            <person name="Sitter C."/>
            <person name="Sutton G.G."/>
            <person name="Venter J.C."/>
            <person name="Wang Z."/>
            <person name="Woodage T."/>
            <person name="Zheng X.H."/>
            <person name="Zhong F."/>
        </authorList>
    </citation>
    <scope>NUCLEOTIDE SEQUENCE [LARGE SCALE GENOMIC DNA]</scope>
    <source>
        <strain>BN</strain>
        <strain evidence="2">Sprague-Dawley</strain>
    </source>
</reference>
<accession>A6HC00</accession>
<protein>
    <submittedName>
        <fullName evidence="1">RCG61522</fullName>
    </submittedName>
</protein>
<evidence type="ECO:0000313" key="1">
    <source>
        <dbReference type="EMBL" id="EDM03555.1"/>
    </source>
</evidence>
<name>A6HC00_RAT</name>